<dbReference type="GO" id="GO:0008784">
    <property type="term" value="F:alanine racemase activity"/>
    <property type="evidence" value="ECO:0007669"/>
    <property type="project" value="InterPro"/>
</dbReference>
<dbReference type="GO" id="GO:0005829">
    <property type="term" value="C:cytosol"/>
    <property type="evidence" value="ECO:0007669"/>
    <property type="project" value="TreeGrafter"/>
</dbReference>
<organism evidence="5 6">
    <name type="scientific">Lawsonibacter faecis</name>
    <dbReference type="NCBI Taxonomy" id="2763052"/>
    <lineage>
        <taxon>Bacteria</taxon>
        <taxon>Bacillati</taxon>
        <taxon>Bacillota</taxon>
        <taxon>Clostridia</taxon>
        <taxon>Eubacteriales</taxon>
        <taxon>Oscillospiraceae</taxon>
        <taxon>Lawsonibacter</taxon>
    </lineage>
</organism>
<dbReference type="PANTHER" id="PTHR30511">
    <property type="entry name" value="ALANINE RACEMASE"/>
    <property type="match status" value="1"/>
</dbReference>
<evidence type="ECO:0000313" key="6">
    <source>
        <dbReference type="Proteomes" id="UP000607645"/>
    </source>
</evidence>
<dbReference type="SUPFAM" id="SSF50621">
    <property type="entry name" value="Alanine racemase C-terminal domain-like"/>
    <property type="match status" value="1"/>
</dbReference>
<evidence type="ECO:0000256" key="3">
    <source>
        <dbReference type="ARBA" id="ARBA00023235"/>
    </source>
</evidence>
<dbReference type="GO" id="GO:0030632">
    <property type="term" value="P:D-alanine biosynthetic process"/>
    <property type="evidence" value="ECO:0007669"/>
    <property type="project" value="TreeGrafter"/>
</dbReference>
<dbReference type="Proteomes" id="UP000607645">
    <property type="component" value="Unassembled WGS sequence"/>
</dbReference>
<keyword evidence="6" id="KW-1185">Reference proteome</keyword>
<evidence type="ECO:0000313" key="5">
    <source>
        <dbReference type="EMBL" id="MBC5736817.1"/>
    </source>
</evidence>
<keyword evidence="3" id="KW-0413">Isomerase</keyword>
<evidence type="ECO:0000256" key="1">
    <source>
        <dbReference type="ARBA" id="ARBA00001933"/>
    </source>
</evidence>
<dbReference type="Pfam" id="PF01168">
    <property type="entry name" value="Ala_racemase_N"/>
    <property type="match status" value="1"/>
</dbReference>
<name>A0A8J6M7P9_9FIRM</name>
<proteinExistence type="predicted"/>
<dbReference type="GO" id="GO:0030170">
    <property type="term" value="F:pyridoxal phosphate binding"/>
    <property type="evidence" value="ECO:0007669"/>
    <property type="project" value="TreeGrafter"/>
</dbReference>
<evidence type="ECO:0000259" key="4">
    <source>
        <dbReference type="SMART" id="SM01005"/>
    </source>
</evidence>
<dbReference type="RefSeq" id="WP_155151860.1">
    <property type="nucleotide sequence ID" value="NZ_JACOPQ010000004.1"/>
</dbReference>
<evidence type="ECO:0000256" key="2">
    <source>
        <dbReference type="ARBA" id="ARBA00022898"/>
    </source>
</evidence>
<gene>
    <name evidence="5" type="ORF">H8S62_07300</name>
</gene>
<dbReference type="SMART" id="SM01005">
    <property type="entry name" value="Ala_racemase_C"/>
    <property type="match status" value="1"/>
</dbReference>
<dbReference type="InterPro" id="IPR009006">
    <property type="entry name" value="Ala_racemase/Decarboxylase_C"/>
</dbReference>
<keyword evidence="2" id="KW-0663">Pyridoxal phosphate</keyword>
<sequence>MKTLVIEKQAIKQNVAVIKERAGSAVIYAALTGDAYGAGLVEMAKLLRDEGIGRFAVGSAKAAEDLRKAGLVEEEILMLRSTTDREELERLVDLNAVCTIGSVDAGLALNGLAESRSTVVEAHVQVDTGMGYGGFLAGEPDKVLSVYRNLPNVALSGIYTQIHSAKPDGRDATVQMGEFNALLEAIRAAGFETGTVHAAGSFALLHYDFARMDAVRPGSAFLGRCRRTKGDGLQRVGYGEAGLEDVRWLPQGHTVGNEVLITLKRPTRVGIIPVGYQNGFGVARTRDSGLTAAIRRWWRGRKITVRIAGQKVKVIGRIGAMETLVDVTDMKCSAGDTVLFDIDPLYAKGLAREYR</sequence>
<dbReference type="InterPro" id="IPR000821">
    <property type="entry name" value="Ala_racemase"/>
</dbReference>
<reference evidence="5" key="1">
    <citation type="submission" date="2020-08" db="EMBL/GenBank/DDBJ databases">
        <title>Genome public.</title>
        <authorList>
            <person name="Liu C."/>
            <person name="Sun Q."/>
        </authorList>
    </citation>
    <scope>NUCLEOTIDE SEQUENCE</scope>
    <source>
        <strain evidence="5">NSJ-52</strain>
    </source>
</reference>
<dbReference type="EMBL" id="JACOPQ010000004">
    <property type="protein sequence ID" value="MBC5736817.1"/>
    <property type="molecule type" value="Genomic_DNA"/>
</dbReference>
<feature type="domain" description="Alanine racemase C-terminal" evidence="4">
    <location>
        <begin position="236"/>
        <end position="355"/>
    </location>
</feature>
<protein>
    <submittedName>
        <fullName evidence="5">Alanine racemase</fullName>
    </submittedName>
</protein>
<dbReference type="InterPro" id="IPR029066">
    <property type="entry name" value="PLP-binding_barrel"/>
</dbReference>
<dbReference type="PRINTS" id="PR00992">
    <property type="entry name" value="ALARACEMASE"/>
</dbReference>
<dbReference type="InterPro" id="IPR001608">
    <property type="entry name" value="Ala_racemase_N"/>
</dbReference>
<comment type="caution">
    <text evidence="5">The sequence shown here is derived from an EMBL/GenBank/DDBJ whole genome shotgun (WGS) entry which is preliminary data.</text>
</comment>
<dbReference type="Gene3D" id="2.40.37.10">
    <property type="entry name" value="Lyase, Ornithine Decarboxylase, Chain A, domain 1"/>
    <property type="match status" value="1"/>
</dbReference>
<dbReference type="AlphaFoldDB" id="A0A8J6M7P9"/>
<accession>A0A8J6M7P9</accession>
<comment type="cofactor">
    <cofactor evidence="1">
        <name>pyridoxal 5'-phosphate</name>
        <dbReference type="ChEBI" id="CHEBI:597326"/>
    </cofactor>
</comment>
<dbReference type="PANTHER" id="PTHR30511:SF0">
    <property type="entry name" value="ALANINE RACEMASE, CATABOLIC-RELATED"/>
    <property type="match status" value="1"/>
</dbReference>
<dbReference type="SUPFAM" id="SSF51419">
    <property type="entry name" value="PLP-binding barrel"/>
    <property type="match status" value="1"/>
</dbReference>
<dbReference type="InterPro" id="IPR011079">
    <property type="entry name" value="Ala_racemase_C"/>
</dbReference>
<dbReference type="Gene3D" id="3.20.20.10">
    <property type="entry name" value="Alanine racemase"/>
    <property type="match status" value="1"/>
</dbReference>
<dbReference type="Pfam" id="PF00842">
    <property type="entry name" value="Ala_racemase_C"/>
    <property type="match status" value="1"/>
</dbReference>